<dbReference type="Pfam" id="PF00128">
    <property type="entry name" value="Alpha-amylase"/>
    <property type="match status" value="1"/>
</dbReference>
<dbReference type="SUPFAM" id="SSF81296">
    <property type="entry name" value="E set domains"/>
    <property type="match status" value="1"/>
</dbReference>
<dbReference type="InterPro" id="IPR006047">
    <property type="entry name" value="GH13_cat_dom"/>
</dbReference>
<dbReference type="InterPro" id="IPR013784">
    <property type="entry name" value="Carb-bd-like_fold"/>
</dbReference>
<dbReference type="SMART" id="SM00632">
    <property type="entry name" value="Aamy_C"/>
    <property type="match status" value="1"/>
</dbReference>
<dbReference type="InterPro" id="IPR014756">
    <property type="entry name" value="Ig_E-set"/>
</dbReference>
<dbReference type="PROSITE" id="PS51166">
    <property type="entry name" value="CBM20"/>
    <property type="match status" value="1"/>
</dbReference>
<dbReference type="PANTHER" id="PTHR10357:SF215">
    <property type="entry name" value="ALPHA-AMYLASE 1"/>
    <property type="match status" value="1"/>
</dbReference>
<comment type="cofactor">
    <cofactor evidence="1">
        <name>Ca(2+)</name>
        <dbReference type="ChEBI" id="CHEBI:29108"/>
    </cofactor>
</comment>
<accession>Q9UWN2</accession>
<dbReference type="SUPFAM" id="SSF49452">
    <property type="entry name" value="Starch-binding domain-like"/>
    <property type="match status" value="1"/>
</dbReference>
<evidence type="ECO:0000313" key="8">
    <source>
        <dbReference type="EMBL" id="BAB18101.1"/>
    </source>
</evidence>
<protein>
    <submittedName>
        <fullName evidence="7">Cyclodextrin glucanotransferase</fullName>
    </submittedName>
    <submittedName>
        <fullName evidence="8">Cyclomaltodextrin glucanotransferase</fullName>
        <ecNumber evidence="8">2.4.1.19</ecNumber>
    </submittedName>
</protein>
<dbReference type="EMBL" id="AB025721">
    <property type="protein sequence ID" value="BAA88217.1"/>
    <property type="molecule type" value="Genomic_DNA"/>
</dbReference>
<keyword evidence="7" id="KW-0808">Transferase</keyword>
<dbReference type="InterPro" id="IPR034849">
    <property type="entry name" value="CBM20_novamyl"/>
</dbReference>
<comment type="similarity">
    <text evidence="2">Belongs to the glycosyl hydrolase 13 family.</text>
</comment>
<dbReference type="AlphaFoldDB" id="Q9UWN2"/>
<dbReference type="Gene3D" id="2.60.40.10">
    <property type="entry name" value="Immunoglobulins"/>
    <property type="match status" value="2"/>
</dbReference>
<dbReference type="SUPFAM" id="SSF51445">
    <property type="entry name" value="(Trans)glycosidases"/>
    <property type="match status" value="1"/>
</dbReference>
<reference evidence="8" key="2">
    <citation type="journal article" date="2001" name="J. Bacteriol.">
        <title>Extracellular synthesis, specific recognition, and intracellular degradation of cyclomaltodextrins by the hyperthermophilic archaeon Thermococcus sp. strain B1001.</title>
        <authorList>
            <person name="Hashimoto Y."/>
            <person name="Yamamoto T."/>
            <person name="Fujiwara S."/>
            <person name="Takagi M."/>
            <person name="Imanaka T."/>
        </authorList>
    </citation>
    <scope>NUCLEOTIDE SEQUENCE</scope>
    <source>
        <strain evidence="8">B1001</strain>
    </source>
</reference>
<dbReference type="Gene3D" id="2.60.40.1180">
    <property type="entry name" value="Golgi alpha-mannosidase II"/>
    <property type="match status" value="1"/>
</dbReference>
<evidence type="ECO:0000313" key="7">
    <source>
        <dbReference type="EMBL" id="BAA88217.1"/>
    </source>
</evidence>
<dbReference type="Gene3D" id="3.20.20.80">
    <property type="entry name" value="Glycosidases"/>
    <property type="match status" value="1"/>
</dbReference>
<dbReference type="InterPro" id="IPR013780">
    <property type="entry name" value="Glyco_hydro_b"/>
</dbReference>
<dbReference type="BRENDA" id="2.4.1.19">
    <property type="organism ID" value="6304"/>
</dbReference>
<dbReference type="SMR" id="Q9UWN2"/>
<dbReference type="BioCyc" id="MetaCyc:MONOMER-16282"/>
<dbReference type="GO" id="GO:0005975">
    <property type="term" value="P:carbohydrate metabolic process"/>
    <property type="evidence" value="ECO:0007669"/>
    <property type="project" value="InterPro"/>
</dbReference>
<dbReference type="InterPro" id="IPR017853">
    <property type="entry name" value="GH"/>
</dbReference>
<name>Q9UWN2_9EURY</name>
<dbReference type="GO" id="GO:0046872">
    <property type="term" value="F:metal ion binding"/>
    <property type="evidence" value="ECO:0007669"/>
    <property type="project" value="UniProtKB-KW"/>
</dbReference>
<evidence type="ECO:0000256" key="1">
    <source>
        <dbReference type="ARBA" id="ARBA00001913"/>
    </source>
</evidence>
<dbReference type="EMBL" id="AB034969">
    <property type="protein sequence ID" value="BAB18101.1"/>
    <property type="molecule type" value="Genomic_DNA"/>
</dbReference>
<keyword evidence="8" id="KW-0328">Glycosyltransferase</keyword>
<dbReference type="InterPro" id="IPR013783">
    <property type="entry name" value="Ig-like_fold"/>
</dbReference>
<organism evidence="7">
    <name type="scientific">Thermococcus sp. B1001</name>
    <dbReference type="NCBI Taxonomy" id="91619"/>
    <lineage>
        <taxon>Archaea</taxon>
        <taxon>Methanobacteriati</taxon>
        <taxon>Methanobacteriota</taxon>
        <taxon>Thermococci</taxon>
        <taxon>Thermococcales</taxon>
        <taxon>Thermococcaceae</taxon>
        <taxon>Thermococcus</taxon>
    </lineage>
</organism>
<proteinExistence type="inferred from homology"/>
<evidence type="ECO:0000256" key="2">
    <source>
        <dbReference type="ARBA" id="ARBA00008061"/>
    </source>
</evidence>
<dbReference type="CDD" id="cd11320">
    <property type="entry name" value="AmyAc_AmyMalt_CGTase_like"/>
    <property type="match status" value="1"/>
</dbReference>
<dbReference type="GO" id="GO:0043895">
    <property type="term" value="F:cyclomaltodextrin glucanotransferase activity"/>
    <property type="evidence" value="ECO:0007669"/>
    <property type="project" value="UniProtKB-EC"/>
</dbReference>
<keyword evidence="4" id="KW-0732">Signal</keyword>
<dbReference type="Pfam" id="PF00686">
    <property type="entry name" value="CBM_20"/>
    <property type="match status" value="1"/>
</dbReference>
<dbReference type="InterPro" id="IPR002044">
    <property type="entry name" value="CBM20"/>
</dbReference>
<keyword evidence="5" id="KW-0106">Calcium</keyword>
<dbReference type="SMART" id="SM01065">
    <property type="entry name" value="CBM_2"/>
    <property type="match status" value="1"/>
</dbReference>
<dbReference type="SUPFAM" id="SSF51011">
    <property type="entry name" value="Glycosyl hydrolase domain"/>
    <property type="match status" value="1"/>
</dbReference>
<evidence type="ECO:0000256" key="4">
    <source>
        <dbReference type="ARBA" id="ARBA00022729"/>
    </source>
</evidence>
<dbReference type="Pfam" id="PF01833">
    <property type="entry name" value="TIG"/>
    <property type="match status" value="1"/>
</dbReference>
<reference evidence="7" key="1">
    <citation type="journal article" date="1999" name="Biochem. Biophys. Res. Commun.">
        <title>In vitro heat effect on functional and conformational changes of cyclodextrin glucanotransferase from hyperthermophilic archaea.</title>
        <authorList>
            <person name="Yamamoto T."/>
            <person name="Shiraki K."/>
            <person name="Fujiwara S."/>
            <person name="Takagi M."/>
            <person name="Fukui K."/>
            <person name="Imanaka T."/>
        </authorList>
    </citation>
    <scope>NUCLEOTIDE SEQUENCE</scope>
</reference>
<dbReference type="PANTHER" id="PTHR10357">
    <property type="entry name" value="ALPHA-AMYLASE FAMILY MEMBER"/>
    <property type="match status" value="1"/>
</dbReference>
<dbReference type="GO" id="GO:2001070">
    <property type="term" value="F:starch binding"/>
    <property type="evidence" value="ECO:0007669"/>
    <property type="project" value="InterPro"/>
</dbReference>
<dbReference type="CAZy" id="GH13">
    <property type="family name" value="Glycoside Hydrolase Family 13"/>
</dbReference>
<evidence type="ECO:0000259" key="6">
    <source>
        <dbReference type="PROSITE" id="PS51166"/>
    </source>
</evidence>
<evidence type="ECO:0000256" key="5">
    <source>
        <dbReference type="ARBA" id="ARBA00022837"/>
    </source>
</evidence>
<sequence length="739" mass="83245">MRSRKIYMLVVLLLFLGFSEQISTVAAGVSPSYPAGDPQTWVIYQIVIDRFYDGNTSNNDPLKSPGLYDPNKENWKLYWGGDLEGIIAKLPYLYELGVSAIWISPVFDNIDVPINGSNGLEAGYHGYWPKDFKVIEEHFGTWEIFRRLSQEAAKYNITIIIDFVPNHSNPNDAGEYGALYDNGTFVIDYPTDANYATVHPITKSLSYIYNHNGGITNWNDRWEVRYKNLFNLADLNQLNPWVDNYLKESTVSYLEAGIGGIRIDAVKHLEPGWLKTYADYVYARKNVFMFGEWYQGFNDEMYWDMVKFANYTGIGLINIPLQQVLVDVFAYDTKTMWDLESAVNKYTIDFMWQNKLTIFVDSHDVPRFLSLRNDLIRFHQALAFVLTAPGIPIIYYGDEQYLHNDTVNDFGQVGGDPYNRPMMKTWNTSTTAFKLIKTLASLRRYNPALAYGLIATRYVSDDIYIFERKFFDNVVLVAINRNLNSPYVVSNVYTSLPDGSYNDYLGGLLNGVGITVSSGTFSVELPAGSVSVWQYKATPTDPWVGAIDPVMGRAGNIVTVSGEGFGDVPGRVLITNGQDYWTAEVTYWSDKSVEFIVPSGITTQLNENHVEVRIERADGATSNGIAFEYLTNKQIPAIFEVRNTQGTNLETQVGEFLWLTGSVPELSYWSPETIKAVGPMLCPGWPDWFVVASVPADTYIEFKFLKAPLGGTGIWEVGSNHAYLTPSSGIGEVSVEANR</sequence>
<feature type="domain" description="CBM20" evidence="6">
    <location>
        <begin position="629"/>
        <end position="739"/>
    </location>
</feature>
<dbReference type="CDD" id="cd05820">
    <property type="entry name" value="CBM20_novamyl"/>
    <property type="match status" value="1"/>
</dbReference>
<dbReference type="EC" id="2.4.1.19" evidence="8"/>
<evidence type="ECO:0000256" key="3">
    <source>
        <dbReference type="ARBA" id="ARBA00022723"/>
    </source>
</evidence>
<dbReference type="CDD" id="cd00604">
    <property type="entry name" value="IPT_CGTD"/>
    <property type="match status" value="1"/>
</dbReference>
<gene>
    <name evidence="7" type="primary">cgtA</name>
</gene>
<dbReference type="CAZy" id="CBM20">
    <property type="family name" value="Carbohydrate-Binding Module Family 20"/>
</dbReference>
<dbReference type="SMART" id="SM00642">
    <property type="entry name" value="Aamy"/>
    <property type="match status" value="1"/>
</dbReference>
<dbReference type="InterPro" id="IPR031319">
    <property type="entry name" value="A-amylase_C"/>
</dbReference>
<keyword evidence="3" id="KW-0479">Metal-binding</keyword>
<dbReference type="InterPro" id="IPR002909">
    <property type="entry name" value="IPT_dom"/>
</dbReference>